<protein>
    <recommendedName>
        <fullName evidence="7">E3 ubiquitin-protein ligase CHIP</fullName>
        <ecNumber evidence="2">2.3.2.27</ecNumber>
    </recommendedName>
    <alternativeName>
        <fullName evidence="8">RING-type E3 ubiquitin transferase CHIP</fullName>
    </alternativeName>
</protein>
<dbReference type="GO" id="GO:0045862">
    <property type="term" value="P:positive regulation of proteolysis"/>
    <property type="evidence" value="ECO:0007669"/>
    <property type="project" value="TreeGrafter"/>
</dbReference>
<keyword evidence="4" id="KW-0677">Repeat</keyword>
<evidence type="ECO:0000256" key="8">
    <source>
        <dbReference type="ARBA" id="ARBA00044543"/>
    </source>
</evidence>
<dbReference type="SMART" id="SM00028">
    <property type="entry name" value="TPR"/>
    <property type="match status" value="3"/>
</dbReference>
<dbReference type="KEGG" id="beq:BEWA_031490"/>
<dbReference type="GO" id="GO:0000209">
    <property type="term" value="P:protein polyubiquitination"/>
    <property type="evidence" value="ECO:0007669"/>
    <property type="project" value="TreeGrafter"/>
</dbReference>
<dbReference type="SUPFAM" id="SSF48452">
    <property type="entry name" value="TPR-like"/>
    <property type="match status" value="1"/>
</dbReference>
<evidence type="ECO:0000313" key="13">
    <source>
        <dbReference type="Proteomes" id="UP000031512"/>
    </source>
</evidence>
<dbReference type="PROSITE" id="PS50293">
    <property type="entry name" value="TPR_REGION"/>
    <property type="match status" value="1"/>
</dbReference>
<dbReference type="GO" id="GO:0061630">
    <property type="term" value="F:ubiquitin protein ligase activity"/>
    <property type="evidence" value="ECO:0007669"/>
    <property type="project" value="UniProtKB-EC"/>
</dbReference>
<dbReference type="GO" id="GO:0005737">
    <property type="term" value="C:cytoplasm"/>
    <property type="evidence" value="ECO:0007669"/>
    <property type="project" value="TreeGrafter"/>
</dbReference>
<comment type="catalytic activity">
    <reaction evidence="1">
        <text>S-ubiquitinyl-[E2 ubiquitin-conjugating enzyme]-L-cysteine + [acceptor protein]-L-lysine = [E2 ubiquitin-conjugating enzyme]-L-cysteine + N(6)-ubiquitinyl-[acceptor protein]-L-lysine.</text>
        <dbReference type="EC" id="2.3.2.27"/>
    </reaction>
</comment>
<dbReference type="GeneID" id="15803266"/>
<name>L0AZ56_THEEQ</name>
<dbReference type="Proteomes" id="UP000031512">
    <property type="component" value="Chromosome 1"/>
</dbReference>
<dbReference type="SMART" id="SM00504">
    <property type="entry name" value="Ubox"/>
    <property type="match status" value="1"/>
</dbReference>
<evidence type="ECO:0000256" key="9">
    <source>
        <dbReference type="PROSITE-ProRule" id="PRU00339"/>
    </source>
</evidence>
<dbReference type="SUPFAM" id="SSF57850">
    <property type="entry name" value="RING/U-box"/>
    <property type="match status" value="1"/>
</dbReference>
<dbReference type="AlphaFoldDB" id="L0AZ56"/>
<dbReference type="Pfam" id="PF12895">
    <property type="entry name" value="ANAPC3"/>
    <property type="match status" value="1"/>
</dbReference>
<dbReference type="EC" id="2.3.2.27" evidence="2"/>
<evidence type="ECO:0000256" key="5">
    <source>
        <dbReference type="ARBA" id="ARBA00022786"/>
    </source>
</evidence>
<evidence type="ECO:0000256" key="4">
    <source>
        <dbReference type="ARBA" id="ARBA00022737"/>
    </source>
</evidence>
<keyword evidence="5" id="KW-0833">Ubl conjugation pathway</keyword>
<dbReference type="GO" id="GO:0006515">
    <property type="term" value="P:protein quality control for misfolded or incompletely synthesized proteins"/>
    <property type="evidence" value="ECO:0007669"/>
    <property type="project" value="TreeGrafter"/>
</dbReference>
<evidence type="ECO:0000256" key="2">
    <source>
        <dbReference type="ARBA" id="ARBA00012483"/>
    </source>
</evidence>
<dbReference type="InterPro" id="IPR045202">
    <property type="entry name" value="CHIP_RING-Ubox"/>
</dbReference>
<dbReference type="OrthoDB" id="273087at2759"/>
<dbReference type="Gene3D" id="3.30.40.10">
    <property type="entry name" value="Zinc/RING finger domain, C3HC4 (zinc finger)"/>
    <property type="match status" value="1"/>
</dbReference>
<dbReference type="InterPro" id="IPR011990">
    <property type="entry name" value="TPR-like_helical_dom_sf"/>
</dbReference>
<dbReference type="RefSeq" id="XP_004829962.1">
    <property type="nucleotide sequence ID" value="XM_004829905.1"/>
</dbReference>
<dbReference type="InterPro" id="IPR003613">
    <property type="entry name" value="Ubox_domain"/>
</dbReference>
<dbReference type="GO" id="GO:0043161">
    <property type="term" value="P:proteasome-mediated ubiquitin-dependent protein catabolic process"/>
    <property type="evidence" value="ECO:0007669"/>
    <property type="project" value="TreeGrafter"/>
</dbReference>
<evidence type="ECO:0000256" key="7">
    <source>
        <dbReference type="ARBA" id="ARBA00044534"/>
    </source>
</evidence>
<evidence type="ECO:0000259" key="11">
    <source>
        <dbReference type="PROSITE" id="PS51698"/>
    </source>
</evidence>
<dbReference type="GO" id="GO:0071218">
    <property type="term" value="P:cellular response to misfolded protein"/>
    <property type="evidence" value="ECO:0007669"/>
    <property type="project" value="TreeGrafter"/>
</dbReference>
<evidence type="ECO:0000256" key="6">
    <source>
        <dbReference type="ARBA" id="ARBA00022803"/>
    </source>
</evidence>
<dbReference type="PROSITE" id="PS50005">
    <property type="entry name" value="TPR"/>
    <property type="match status" value="1"/>
</dbReference>
<feature type="domain" description="U-box" evidence="11">
    <location>
        <begin position="212"/>
        <end position="286"/>
    </location>
</feature>
<dbReference type="PANTHER" id="PTHR46803">
    <property type="entry name" value="E3 UBIQUITIN-PROTEIN LIGASE CHIP"/>
    <property type="match status" value="1"/>
</dbReference>
<sequence>MMSDDHPADSQSPSRLDIFSHPSPSQDSWEAKQERIKRAEELRVLGNESFKLGYLESAINYYTRAIELNPDNHEYYTNRALCYKRQQKWEMVESDVRQALNLEENSVKAHYLLGQALVHLGNTNEGLKKLKKAKCLSEHYKVPYSDEIDNEIMKVKKQLWLEEDAKFMDVLHSFKSYAQDLIMGQETEESCTERINQLEAVTNAAMGSKDRTIPSYLCCKISMCIMKDPVISSSGLTYERELLEMHLRSNGEFDPITREPCKLSNLIPNYYIKEAVEFFLDKNPWAYDDYYGS</sequence>
<organism evidence="12 13">
    <name type="scientific">Theileria equi strain WA</name>
    <dbReference type="NCBI Taxonomy" id="1537102"/>
    <lineage>
        <taxon>Eukaryota</taxon>
        <taxon>Sar</taxon>
        <taxon>Alveolata</taxon>
        <taxon>Apicomplexa</taxon>
        <taxon>Aconoidasida</taxon>
        <taxon>Piroplasmida</taxon>
        <taxon>Theileriidae</taxon>
        <taxon>Theileria</taxon>
    </lineage>
</organism>
<dbReference type="PROSITE" id="PS51698">
    <property type="entry name" value="U_BOX"/>
    <property type="match status" value="1"/>
</dbReference>
<keyword evidence="6 9" id="KW-0802">TPR repeat</keyword>
<reference evidence="12 13" key="1">
    <citation type="journal article" date="2012" name="BMC Genomics">
        <title>Comparative genomic analysis and phylogenetic position of Theileria equi.</title>
        <authorList>
            <person name="Kappmeyer L.S."/>
            <person name="Thiagarajan M."/>
            <person name="Herndon D.R."/>
            <person name="Ramsay J.D."/>
            <person name="Caler E."/>
            <person name="Djikeng A."/>
            <person name="Gillespie J.J."/>
            <person name="Lau A.O."/>
            <person name="Roalson E.H."/>
            <person name="Silva J.C."/>
            <person name="Silva M.G."/>
            <person name="Suarez C.E."/>
            <person name="Ueti M.W."/>
            <person name="Nene V.M."/>
            <person name="Mealey R.H."/>
            <person name="Knowles D.P."/>
            <person name="Brayton K.A."/>
        </authorList>
    </citation>
    <scope>NUCLEOTIDE SEQUENCE [LARGE SCALE GENOMIC DNA]</scope>
    <source>
        <strain evidence="12 13">WA</strain>
    </source>
</reference>
<evidence type="ECO:0000313" key="12">
    <source>
        <dbReference type="EMBL" id="AFZ80296.1"/>
    </source>
</evidence>
<dbReference type="Gene3D" id="1.25.40.10">
    <property type="entry name" value="Tetratricopeptide repeat domain"/>
    <property type="match status" value="1"/>
</dbReference>
<dbReference type="eggNOG" id="KOG4642">
    <property type="taxonomic scope" value="Eukaryota"/>
</dbReference>
<dbReference type="STRING" id="1537102.L0AZ56"/>
<keyword evidence="3" id="KW-0808">Transferase</keyword>
<dbReference type="Pfam" id="PF04564">
    <property type="entry name" value="U-box"/>
    <property type="match status" value="1"/>
</dbReference>
<evidence type="ECO:0000256" key="10">
    <source>
        <dbReference type="SAM" id="MobiDB-lite"/>
    </source>
</evidence>
<keyword evidence="13" id="KW-1185">Reference proteome</keyword>
<dbReference type="PANTHER" id="PTHR46803:SF2">
    <property type="entry name" value="E3 UBIQUITIN-PROTEIN LIGASE CHIP"/>
    <property type="match status" value="1"/>
</dbReference>
<dbReference type="CDD" id="cd16654">
    <property type="entry name" value="RING-Ubox_CHIP"/>
    <property type="match status" value="1"/>
</dbReference>
<gene>
    <name evidence="12" type="ORF">BEWA_031490</name>
</gene>
<feature type="repeat" description="TPR" evidence="9">
    <location>
        <begin position="39"/>
        <end position="72"/>
    </location>
</feature>
<feature type="region of interest" description="Disordered" evidence="10">
    <location>
        <begin position="1"/>
        <end position="33"/>
    </location>
</feature>
<evidence type="ECO:0000256" key="3">
    <source>
        <dbReference type="ARBA" id="ARBA00022679"/>
    </source>
</evidence>
<evidence type="ECO:0000256" key="1">
    <source>
        <dbReference type="ARBA" id="ARBA00000900"/>
    </source>
</evidence>
<dbReference type="GO" id="GO:0051087">
    <property type="term" value="F:protein-folding chaperone binding"/>
    <property type="evidence" value="ECO:0007669"/>
    <property type="project" value="TreeGrafter"/>
</dbReference>
<dbReference type="InterPro" id="IPR013083">
    <property type="entry name" value="Znf_RING/FYVE/PHD"/>
</dbReference>
<proteinExistence type="predicted"/>
<accession>L0AZ56</accession>
<dbReference type="InterPro" id="IPR019734">
    <property type="entry name" value="TPR_rpt"/>
</dbReference>
<dbReference type="EMBL" id="CP001669">
    <property type="protein sequence ID" value="AFZ80296.1"/>
    <property type="molecule type" value="Genomic_DNA"/>
</dbReference>
<dbReference type="VEuPathDB" id="PiroplasmaDB:BEWA_031490"/>